<accession>A0A2X4U7U5</accession>
<keyword evidence="7" id="KW-1185">Reference proteome</keyword>
<dbReference type="EMBL" id="LS483468">
    <property type="protein sequence ID" value="SQI28800.1"/>
    <property type="molecule type" value="Genomic_DNA"/>
</dbReference>
<keyword evidence="3" id="KW-0805">Transcription regulation</keyword>
<dbReference type="Gene3D" id="1.10.10.10">
    <property type="entry name" value="Winged helix-like DNA-binding domain superfamily/Winged helix DNA-binding domain"/>
    <property type="match status" value="1"/>
</dbReference>
<keyword evidence="1" id="KW-0808">Transferase</keyword>
<dbReference type="InterPro" id="IPR003018">
    <property type="entry name" value="GAF"/>
</dbReference>
<evidence type="ECO:0000313" key="6">
    <source>
        <dbReference type="EMBL" id="SQI28800.1"/>
    </source>
</evidence>
<dbReference type="GO" id="GO:0016301">
    <property type="term" value="F:kinase activity"/>
    <property type="evidence" value="ECO:0007669"/>
    <property type="project" value="UniProtKB-KW"/>
</dbReference>
<dbReference type="Pfam" id="PF03861">
    <property type="entry name" value="ANTAR"/>
    <property type="match status" value="1"/>
</dbReference>
<dbReference type="SUPFAM" id="SSF52172">
    <property type="entry name" value="CheY-like"/>
    <property type="match status" value="1"/>
</dbReference>
<dbReference type="InterPro" id="IPR029016">
    <property type="entry name" value="GAF-like_dom_sf"/>
</dbReference>
<dbReference type="PROSITE" id="PS50921">
    <property type="entry name" value="ANTAR"/>
    <property type="match status" value="1"/>
</dbReference>
<name>A0A2X4U7U5_9NOCA</name>
<dbReference type="PIRSF" id="PIRSF036625">
    <property type="entry name" value="GAF_ANTAR"/>
    <property type="match status" value="1"/>
</dbReference>
<evidence type="ECO:0000259" key="5">
    <source>
        <dbReference type="PROSITE" id="PS50921"/>
    </source>
</evidence>
<dbReference type="InterPro" id="IPR005561">
    <property type="entry name" value="ANTAR"/>
</dbReference>
<dbReference type="SUPFAM" id="SSF55781">
    <property type="entry name" value="GAF domain-like"/>
    <property type="match status" value="1"/>
</dbReference>
<keyword evidence="2" id="KW-0418">Kinase</keyword>
<dbReference type="KEGG" id="rcr:NCTC10994_00553"/>
<reference evidence="6 7" key="1">
    <citation type="submission" date="2018-06" db="EMBL/GenBank/DDBJ databases">
        <authorList>
            <consortium name="Pathogen Informatics"/>
            <person name="Doyle S."/>
        </authorList>
    </citation>
    <scope>NUCLEOTIDE SEQUENCE [LARGE SCALE GENOMIC DNA]</scope>
    <source>
        <strain evidence="6 7">NCTC10994</strain>
    </source>
</reference>
<proteinExistence type="predicted"/>
<dbReference type="STRING" id="1219011.GCA_001895045_00273"/>
<feature type="domain" description="ANTAR" evidence="5">
    <location>
        <begin position="163"/>
        <end position="224"/>
    </location>
</feature>
<evidence type="ECO:0000256" key="1">
    <source>
        <dbReference type="ARBA" id="ARBA00022679"/>
    </source>
</evidence>
<dbReference type="Pfam" id="PF13185">
    <property type="entry name" value="GAF_2"/>
    <property type="match status" value="1"/>
</dbReference>
<evidence type="ECO:0000256" key="3">
    <source>
        <dbReference type="ARBA" id="ARBA00023015"/>
    </source>
</evidence>
<sequence length="237" mass="25163">MNALPEPQDLARRMAELAREFFRPSSLADTLSGVTAAAVELVPNADWADILTVTGGRKVESFAATAKLPEELDAVQEKLGEGPCLDAAMKNLVVRSDDLRTETRWPHFAGEAVQAGVLSTLSFQLYLDSGSMGALNLFSSKPAGFDVAAEAITEVLATQAAMALSAARGHEQFPSALASRDIIGQAKGMIMERFGVDSVRAFELLRKLSQDSNIALADIATRLVESGSAPLGDDTPK</sequence>
<evidence type="ECO:0000313" key="7">
    <source>
        <dbReference type="Proteomes" id="UP000249091"/>
    </source>
</evidence>
<keyword evidence="4" id="KW-0804">Transcription</keyword>
<dbReference type="Proteomes" id="UP000249091">
    <property type="component" value="Chromosome 1"/>
</dbReference>
<evidence type="ECO:0000256" key="2">
    <source>
        <dbReference type="ARBA" id="ARBA00022777"/>
    </source>
</evidence>
<dbReference type="SMART" id="SM01012">
    <property type="entry name" value="ANTAR"/>
    <property type="match status" value="1"/>
</dbReference>
<dbReference type="RefSeq" id="WP_072698270.1">
    <property type="nucleotide sequence ID" value="NZ_JAFBBL010000001.1"/>
</dbReference>
<dbReference type="InterPro" id="IPR036388">
    <property type="entry name" value="WH-like_DNA-bd_sf"/>
</dbReference>
<evidence type="ECO:0000256" key="4">
    <source>
        <dbReference type="ARBA" id="ARBA00023163"/>
    </source>
</evidence>
<organism evidence="6 7">
    <name type="scientific">Rhodococcus coprophilus</name>
    <dbReference type="NCBI Taxonomy" id="38310"/>
    <lineage>
        <taxon>Bacteria</taxon>
        <taxon>Bacillati</taxon>
        <taxon>Actinomycetota</taxon>
        <taxon>Actinomycetes</taxon>
        <taxon>Mycobacteriales</taxon>
        <taxon>Nocardiaceae</taxon>
        <taxon>Rhodococcus</taxon>
    </lineage>
</organism>
<dbReference type="InterPro" id="IPR011006">
    <property type="entry name" value="CheY-like_superfamily"/>
</dbReference>
<dbReference type="Gene3D" id="3.30.450.40">
    <property type="match status" value="1"/>
</dbReference>
<dbReference type="AlphaFoldDB" id="A0A2X4U7U5"/>
<dbReference type="InterPro" id="IPR012074">
    <property type="entry name" value="GAF_ANTAR"/>
</dbReference>
<dbReference type="GO" id="GO:0003723">
    <property type="term" value="F:RNA binding"/>
    <property type="evidence" value="ECO:0007669"/>
    <property type="project" value="InterPro"/>
</dbReference>
<gene>
    <name evidence="6" type="ORF">NCTC10994_00553</name>
</gene>
<protein>
    <submittedName>
        <fullName evidence="6">RNA binding sensor regulator</fullName>
    </submittedName>
</protein>